<evidence type="ECO:0000256" key="2">
    <source>
        <dbReference type="ARBA" id="ARBA00022475"/>
    </source>
</evidence>
<protein>
    <submittedName>
        <fullName evidence="11">Histidine kinase</fullName>
    </submittedName>
</protein>
<dbReference type="PANTHER" id="PTHR24421:SF37">
    <property type="entry name" value="SENSOR HISTIDINE KINASE NARS"/>
    <property type="match status" value="1"/>
</dbReference>
<keyword evidence="4 9" id="KW-0812">Transmembrane</keyword>
<dbReference type="Pfam" id="PF07730">
    <property type="entry name" value="HisKA_3"/>
    <property type="match status" value="1"/>
</dbReference>
<dbReference type="InterPro" id="IPR003594">
    <property type="entry name" value="HATPase_dom"/>
</dbReference>
<dbReference type="InterPro" id="IPR005467">
    <property type="entry name" value="His_kinase_dom"/>
</dbReference>
<evidence type="ECO:0000256" key="4">
    <source>
        <dbReference type="ARBA" id="ARBA00022692"/>
    </source>
</evidence>
<feature type="transmembrane region" description="Helical" evidence="9">
    <location>
        <begin position="215"/>
        <end position="234"/>
    </location>
</feature>
<dbReference type="RefSeq" id="WP_089403115.1">
    <property type="nucleotide sequence ID" value="NZ_FZOH01000002.1"/>
</dbReference>
<feature type="transmembrane region" description="Helical" evidence="9">
    <location>
        <begin position="54"/>
        <end position="72"/>
    </location>
</feature>
<dbReference type="CDD" id="cd16917">
    <property type="entry name" value="HATPase_UhpB-NarQ-NarX-like"/>
    <property type="match status" value="1"/>
</dbReference>
<gene>
    <name evidence="11" type="ORF">SAMN04488107_1400</name>
</gene>
<keyword evidence="6 9" id="KW-1133">Transmembrane helix</keyword>
<keyword evidence="2" id="KW-1003">Cell membrane</keyword>
<keyword evidence="8 9" id="KW-0472">Membrane</keyword>
<sequence>MDLLVYVGGALAIWAVTGALLTRRPRHPVTLTLAVMSVALGLALLTPLDETHGNALWLLGPPVMLAVLLVVFPDGPRGRWWRRVLRYQVVVLLWSTVAAVLWPDGGPPLGALAIGLPLALFLPIGVAAVVSLVRLRRRSTGSRRVRIGLVLAAGAAVASTYLLAGPVMLAVRGAWPQASRLQDLYAVATFALLPVAVGLSVLVEPTASRQARWDRVWSVLLGAGGALFTGGAVAGAVEVADPDAPAAVLVCAAALAVAVAAAAAGWVHRRGSALRPPSPDRATTGLRDLAARLAAAPAPDEVLPLVAATVGTTLELQGAAVDVQVGPARERLATWGRPDGRELERPLEHAGQVVGRLVLVPHPDGVPVDLSALDELLAPVAAVVAAARLTTELERAHGRLVRIRDDERARLRADLHDELSPSLSGVRLAVAAARERLEAGDTDGAAALLSRVEDETSRAGGVVTGILEDLRPDDLVRRGLLAAVRDRAAALSRPGAFEVTVEAGPDLPAVTPETEVAVYRTATEAVANAARHSGGRHCRVRLTAGDGALVLEVADDGTGLPATAPPRPGGGVGLPSMAARAEAVGGRLRVGTRTDGGAEVQAHFPAGTP</sequence>
<feature type="transmembrane region" description="Helical" evidence="9">
    <location>
        <begin position="109"/>
        <end position="133"/>
    </location>
</feature>
<evidence type="ECO:0000259" key="10">
    <source>
        <dbReference type="PROSITE" id="PS50109"/>
    </source>
</evidence>
<dbReference type="AlphaFoldDB" id="A0A239BSQ8"/>
<dbReference type="InterPro" id="IPR050482">
    <property type="entry name" value="Sensor_HK_TwoCompSys"/>
</dbReference>
<dbReference type="Proteomes" id="UP000198386">
    <property type="component" value="Unassembled WGS sequence"/>
</dbReference>
<organism evidence="11 12">
    <name type="scientific">Geodermatophilus saharensis</name>
    <dbReference type="NCBI Taxonomy" id="1137994"/>
    <lineage>
        <taxon>Bacteria</taxon>
        <taxon>Bacillati</taxon>
        <taxon>Actinomycetota</taxon>
        <taxon>Actinomycetes</taxon>
        <taxon>Geodermatophilales</taxon>
        <taxon>Geodermatophilaceae</taxon>
        <taxon>Geodermatophilus</taxon>
    </lineage>
</organism>
<dbReference type="EMBL" id="FZOH01000002">
    <property type="protein sequence ID" value="SNS10719.1"/>
    <property type="molecule type" value="Genomic_DNA"/>
</dbReference>
<feature type="transmembrane region" description="Helical" evidence="9">
    <location>
        <begin position="145"/>
        <end position="164"/>
    </location>
</feature>
<evidence type="ECO:0000256" key="3">
    <source>
        <dbReference type="ARBA" id="ARBA00022679"/>
    </source>
</evidence>
<name>A0A239BSQ8_9ACTN</name>
<feature type="transmembrane region" description="Helical" evidence="9">
    <location>
        <begin position="246"/>
        <end position="267"/>
    </location>
</feature>
<dbReference type="GO" id="GO:0000155">
    <property type="term" value="F:phosphorelay sensor kinase activity"/>
    <property type="evidence" value="ECO:0007669"/>
    <property type="project" value="InterPro"/>
</dbReference>
<feature type="transmembrane region" description="Helical" evidence="9">
    <location>
        <begin position="84"/>
        <end position="103"/>
    </location>
</feature>
<feature type="transmembrane region" description="Helical" evidence="9">
    <location>
        <begin position="184"/>
        <end position="203"/>
    </location>
</feature>
<dbReference type="PROSITE" id="PS50109">
    <property type="entry name" value="HIS_KIN"/>
    <property type="match status" value="1"/>
</dbReference>
<dbReference type="InterPro" id="IPR011712">
    <property type="entry name" value="Sig_transdc_His_kin_sub3_dim/P"/>
</dbReference>
<dbReference type="OrthoDB" id="227596at2"/>
<dbReference type="InterPro" id="IPR036890">
    <property type="entry name" value="HATPase_C_sf"/>
</dbReference>
<reference evidence="12" key="1">
    <citation type="submission" date="2017-06" db="EMBL/GenBank/DDBJ databases">
        <authorList>
            <person name="Varghese N."/>
            <person name="Submissions S."/>
        </authorList>
    </citation>
    <scope>NUCLEOTIDE SEQUENCE [LARGE SCALE GENOMIC DNA]</scope>
    <source>
        <strain evidence="12">DSM 45423</strain>
    </source>
</reference>
<evidence type="ECO:0000256" key="6">
    <source>
        <dbReference type="ARBA" id="ARBA00022989"/>
    </source>
</evidence>
<keyword evidence="5 11" id="KW-0418">Kinase</keyword>
<keyword evidence="3" id="KW-0808">Transferase</keyword>
<evidence type="ECO:0000256" key="9">
    <source>
        <dbReference type="SAM" id="Phobius"/>
    </source>
</evidence>
<feature type="domain" description="Histidine kinase" evidence="10">
    <location>
        <begin position="414"/>
        <end position="608"/>
    </location>
</feature>
<proteinExistence type="predicted"/>
<dbReference type="Gene3D" id="1.20.5.1930">
    <property type="match status" value="1"/>
</dbReference>
<evidence type="ECO:0000313" key="12">
    <source>
        <dbReference type="Proteomes" id="UP000198386"/>
    </source>
</evidence>
<evidence type="ECO:0000256" key="7">
    <source>
        <dbReference type="ARBA" id="ARBA00023012"/>
    </source>
</evidence>
<dbReference type="SMART" id="SM00387">
    <property type="entry name" value="HATPase_c"/>
    <property type="match status" value="1"/>
</dbReference>
<evidence type="ECO:0000256" key="5">
    <source>
        <dbReference type="ARBA" id="ARBA00022777"/>
    </source>
</evidence>
<keyword evidence="7" id="KW-0902">Two-component regulatory system</keyword>
<evidence type="ECO:0000256" key="1">
    <source>
        <dbReference type="ARBA" id="ARBA00004651"/>
    </source>
</evidence>
<accession>A0A239BSQ8</accession>
<dbReference type="GO" id="GO:0005886">
    <property type="term" value="C:plasma membrane"/>
    <property type="evidence" value="ECO:0007669"/>
    <property type="project" value="UniProtKB-SubCell"/>
</dbReference>
<feature type="transmembrane region" description="Helical" evidence="9">
    <location>
        <begin position="29"/>
        <end position="48"/>
    </location>
</feature>
<dbReference type="GO" id="GO:0046983">
    <property type="term" value="F:protein dimerization activity"/>
    <property type="evidence" value="ECO:0007669"/>
    <property type="project" value="InterPro"/>
</dbReference>
<dbReference type="PANTHER" id="PTHR24421">
    <property type="entry name" value="NITRATE/NITRITE SENSOR PROTEIN NARX-RELATED"/>
    <property type="match status" value="1"/>
</dbReference>
<dbReference type="SUPFAM" id="SSF55874">
    <property type="entry name" value="ATPase domain of HSP90 chaperone/DNA topoisomerase II/histidine kinase"/>
    <property type="match status" value="1"/>
</dbReference>
<dbReference type="Gene3D" id="3.30.565.10">
    <property type="entry name" value="Histidine kinase-like ATPase, C-terminal domain"/>
    <property type="match status" value="1"/>
</dbReference>
<evidence type="ECO:0000313" key="11">
    <source>
        <dbReference type="EMBL" id="SNS10719.1"/>
    </source>
</evidence>
<feature type="transmembrane region" description="Helical" evidence="9">
    <location>
        <begin position="6"/>
        <end position="22"/>
    </location>
</feature>
<comment type="subcellular location">
    <subcellularLocation>
        <location evidence="1">Cell membrane</location>
        <topology evidence="1">Multi-pass membrane protein</topology>
    </subcellularLocation>
</comment>
<dbReference type="Pfam" id="PF02518">
    <property type="entry name" value="HATPase_c"/>
    <property type="match status" value="1"/>
</dbReference>
<evidence type="ECO:0000256" key="8">
    <source>
        <dbReference type="ARBA" id="ARBA00023136"/>
    </source>
</evidence>
<keyword evidence="12" id="KW-1185">Reference proteome</keyword>